<dbReference type="EMBL" id="AJ277755">
    <property type="protein sequence ID" value="CAC33474.1"/>
    <property type="molecule type" value="Genomic_DNA"/>
</dbReference>
<evidence type="ECO:0000313" key="1">
    <source>
        <dbReference type="EMBL" id="CAC33474.1"/>
    </source>
</evidence>
<protein>
    <submittedName>
        <fullName evidence="1">Uncharacterized protein</fullName>
    </submittedName>
</protein>
<dbReference type="RefSeq" id="WP_396442993.1">
    <property type="nucleotide sequence ID" value="NZ_KT271770.1"/>
</dbReference>
<sequence length="91" mass="10576">MWLAKFNELCYEVFYKNPLGAQLLAHMENRYFRSPVAFPNKEASWAYFNEGRNELIRSFTAGIQTHIAAHDVKAKAQPIPRRARVKPIPNE</sequence>
<accession>Q9AKX1</accession>
<dbReference type="AlphaFoldDB" id="Q9AKX1"/>
<name>Q9AKX1_LEGPN</name>
<reference evidence="1" key="1">
    <citation type="journal article" date="2001" name="Mol. Microbiol.">
        <title>Chromosomal insertion and excision of a 30 kb unstable genetic element is responsible for phase variation of lipopolysaccharide and other virulence determinants in Legionella pneumophila.</title>
        <authorList>
            <person name="Lueneberg E."/>
            <person name="Mayer B."/>
            <person name="Daryab N."/>
            <person name="Kooistra O."/>
            <person name="Zaehringer U."/>
            <person name="Rohde M."/>
            <person name="Swanson J."/>
            <person name="Frosch M."/>
        </authorList>
    </citation>
    <scope>NUCLEOTIDE SEQUENCE</scope>
    <source>
        <strain evidence="1">Serogroup 1</strain>
    </source>
</reference>
<proteinExistence type="predicted"/>
<organism evidence="1">
    <name type="scientific">Legionella pneumophila</name>
    <dbReference type="NCBI Taxonomy" id="446"/>
    <lineage>
        <taxon>Bacteria</taxon>
        <taxon>Pseudomonadati</taxon>
        <taxon>Pseudomonadota</taxon>
        <taxon>Gammaproteobacteria</taxon>
        <taxon>Legionellales</taxon>
        <taxon>Legionellaceae</taxon>
        <taxon>Legionella</taxon>
    </lineage>
</organism>